<sequence>MPLQPLQMLEILEEVGINDLTRWGCGTITATSPPPPKRSRSSHGQTKLAVLEAPPTPNGKKRKSPPTSGLGTSTTSRQHA</sequence>
<proteinExistence type="predicted"/>
<evidence type="ECO:0000313" key="2">
    <source>
        <dbReference type="EMBL" id="TKW40509.1"/>
    </source>
</evidence>
<protein>
    <submittedName>
        <fullName evidence="2">Uncharacterized protein</fullName>
    </submittedName>
</protein>
<dbReference type="AlphaFoldDB" id="A0A4U6WGY0"/>
<accession>A0A4U6WGY0</accession>
<evidence type="ECO:0000256" key="1">
    <source>
        <dbReference type="SAM" id="MobiDB-lite"/>
    </source>
</evidence>
<dbReference type="Proteomes" id="UP000298652">
    <property type="component" value="Chromosome 1"/>
</dbReference>
<evidence type="ECO:0000313" key="3">
    <source>
        <dbReference type="Proteomes" id="UP000298652"/>
    </source>
</evidence>
<organism evidence="2 3">
    <name type="scientific">Setaria viridis</name>
    <name type="common">Green bristlegrass</name>
    <name type="synonym">Setaria italica subsp. viridis</name>
    <dbReference type="NCBI Taxonomy" id="4556"/>
    <lineage>
        <taxon>Eukaryota</taxon>
        <taxon>Viridiplantae</taxon>
        <taxon>Streptophyta</taxon>
        <taxon>Embryophyta</taxon>
        <taxon>Tracheophyta</taxon>
        <taxon>Spermatophyta</taxon>
        <taxon>Magnoliopsida</taxon>
        <taxon>Liliopsida</taxon>
        <taxon>Poales</taxon>
        <taxon>Poaceae</taxon>
        <taxon>PACMAD clade</taxon>
        <taxon>Panicoideae</taxon>
        <taxon>Panicodae</taxon>
        <taxon>Paniceae</taxon>
        <taxon>Cenchrinae</taxon>
        <taxon>Setaria</taxon>
    </lineage>
</organism>
<keyword evidence="3" id="KW-1185">Reference proteome</keyword>
<dbReference type="Gramene" id="TKW40509">
    <property type="protein sequence ID" value="TKW40509"/>
    <property type="gene ID" value="SEVIR_1G250750v2"/>
</dbReference>
<feature type="region of interest" description="Disordered" evidence="1">
    <location>
        <begin position="25"/>
        <end position="80"/>
    </location>
</feature>
<dbReference type="EMBL" id="CM016552">
    <property type="protein sequence ID" value="TKW40509.1"/>
    <property type="molecule type" value="Genomic_DNA"/>
</dbReference>
<name>A0A4U6WGY0_SETVI</name>
<gene>
    <name evidence="2" type="ORF">SEVIR_1G250750v2</name>
</gene>
<reference evidence="2" key="1">
    <citation type="submission" date="2019-03" db="EMBL/GenBank/DDBJ databases">
        <title>WGS assembly of Setaria viridis.</title>
        <authorList>
            <person name="Huang P."/>
            <person name="Jenkins J."/>
            <person name="Grimwood J."/>
            <person name="Barry K."/>
            <person name="Healey A."/>
            <person name="Mamidi S."/>
            <person name="Sreedasyam A."/>
            <person name="Shu S."/>
            <person name="Feldman M."/>
            <person name="Wu J."/>
            <person name="Yu Y."/>
            <person name="Chen C."/>
            <person name="Johnson J."/>
            <person name="Rokhsar D."/>
            <person name="Baxter I."/>
            <person name="Schmutz J."/>
            <person name="Brutnell T."/>
            <person name="Kellogg E."/>
        </authorList>
    </citation>
    <scope>NUCLEOTIDE SEQUENCE [LARGE SCALE GENOMIC DNA]</scope>
</reference>
<feature type="compositionally biased region" description="Low complexity" evidence="1">
    <location>
        <begin position="65"/>
        <end position="80"/>
    </location>
</feature>